<dbReference type="PANTHER" id="PTHR46986:SF1">
    <property type="entry name" value="ENDORIBONUCLEASE YBEY, CHLOROPLASTIC"/>
    <property type="match status" value="1"/>
</dbReference>
<organism evidence="8 9">
    <name type="scientific">Helicobacter enhydrae</name>
    <dbReference type="NCBI Taxonomy" id="222136"/>
    <lineage>
        <taxon>Bacteria</taxon>
        <taxon>Pseudomonadati</taxon>
        <taxon>Campylobacterota</taxon>
        <taxon>Epsilonproteobacteria</taxon>
        <taxon>Campylobacterales</taxon>
        <taxon>Helicobacteraceae</taxon>
        <taxon>Helicobacter</taxon>
    </lineage>
</organism>
<feature type="binding site" evidence="7">
    <location>
        <position position="108"/>
    </location>
    <ligand>
        <name>Zn(2+)</name>
        <dbReference type="ChEBI" id="CHEBI:29105"/>
        <note>catalytic</note>
    </ligand>
</feature>
<keyword evidence="2 7" id="KW-0540">Nuclease</keyword>
<dbReference type="PANTHER" id="PTHR46986">
    <property type="entry name" value="ENDORIBONUCLEASE YBEY, CHLOROPLASTIC"/>
    <property type="match status" value="1"/>
</dbReference>
<evidence type="ECO:0000256" key="6">
    <source>
        <dbReference type="ARBA" id="ARBA00022833"/>
    </source>
</evidence>
<dbReference type="InterPro" id="IPR002036">
    <property type="entry name" value="YbeY"/>
</dbReference>
<evidence type="ECO:0000313" key="8">
    <source>
        <dbReference type="EMBL" id="ANV97973.1"/>
    </source>
</evidence>
<dbReference type="EC" id="3.1.-.-" evidence="7"/>
<feature type="binding site" evidence="7">
    <location>
        <position position="98"/>
    </location>
    <ligand>
        <name>Zn(2+)</name>
        <dbReference type="ChEBI" id="CHEBI:29105"/>
        <note>catalytic</note>
    </ligand>
</feature>
<comment type="subcellular location">
    <subcellularLocation>
        <location evidence="7">Cytoplasm</location>
    </subcellularLocation>
</comment>
<keyword evidence="7" id="KW-0690">Ribosome biogenesis</keyword>
<keyword evidence="9" id="KW-1185">Reference proteome</keyword>
<accession>A0A1B1U5C6</accession>
<dbReference type="NCBIfam" id="TIGR00043">
    <property type="entry name" value="rRNA maturation RNase YbeY"/>
    <property type="match status" value="1"/>
</dbReference>
<dbReference type="Proteomes" id="UP000092884">
    <property type="component" value="Chromosome"/>
</dbReference>
<dbReference type="STRING" id="222136.BBW65_03795"/>
<dbReference type="GO" id="GO:0005737">
    <property type="term" value="C:cytoplasm"/>
    <property type="evidence" value="ECO:0007669"/>
    <property type="project" value="UniProtKB-SubCell"/>
</dbReference>
<evidence type="ECO:0000313" key="9">
    <source>
        <dbReference type="Proteomes" id="UP000092884"/>
    </source>
</evidence>
<dbReference type="Gene3D" id="3.40.390.30">
    <property type="entry name" value="Metalloproteases ('zincins'), catalytic domain"/>
    <property type="match status" value="1"/>
</dbReference>
<dbReference type="GO" id="GO:0004521">
    <property type="term" value="F:RNA endonuclease activity"/>
    <property type="evidence" value="ECO:0007669"/>
    <property type="project" value="UniProtKB-UniRule"/>
</dbReference>
<comment type="similarity">
    <text evidence="1 7">Belongs to the endoribonuclease YbeY family.</text>
</comment>
<name>A0A1B1U5C6_9HELI</name>
<evidence type="ECO:0000256" key="7">
    <source>
        <dbReference type="HAMAP-Rule" id="MF_00009"/>
    </source>
</evidence>
<reference evidence="9" key="1">
    <citation type="submission" date="2016-07" db="EMBL/GenBank/DDBJ databases">
        <authorList>
            <person name="Florea S."/>
            <person name="Webb J.S."/>
            <person name="Jaromczyk J."/>
            <person name="Schardl C.L."/>
        </authorList>
    </citation>
    <scope>NUCLEOTIDE SEQUENCE [LARGE SCALE GENOMIC DNA]</scope>
    <source>
        <strain evidence="9">MIT 01-6242</strain>
    </source>
</reference>
<evidence type="ECO:0000256" key="1">
    <source>
        <dbReference type="ARBA" id="ARBA00010875"/>
    </source>
</evidence>
<evidence type="ECO:0000256" key="5">
    <source>
        <dbReference type="ARBA" id="ARBA00022801"/>
    </source>
</evidence>
<keyword evidence="4 7" id="KW-0255">Endonuclease</keyword>
<comment type="cofactor">
    <cofactor evidence="7">
        <name>Zn(2+)</name>
        <dbReference type="ChEBI" id="CHEBI:29105"/>
    </cofactor>
    <text evidence="7">Binds 1 zinc ion.</text>
</comment>
<keyword evidence="7" id="KW-0698">rRNA processing</keyword>
<dbReference type="RefSeq" id="WP_066339939.1">
    <property type="nucleotide sequence ID" value="NZ_CP016503.1"/>
</dbReference>
<dbReference type="GO" id="GO:0008270">
    <property type="term" value="F:zinc ion binding"/>
    <property type="evidence" value="ECO:0007669"/>
    <property type="project" value="UniProtKB-UniRule"/>
</dbReference>
<keyword evidence="5 7" id="KW-0378">Hydrolase</keyword>
<dbReference type="OrthoDB" id="9807740at2"/>
<dbReference type="HAMAP" id="MF_00009">
    <property type="entry name" value="Endoribonucl_YbeY"/>
    <property type="match status" value="1"/>
</dbReference>
<keyword evidence="7" id="KW-0963">Cytoplasm</keyword>
<dbReference type="InterPro" id="IPR023091">
    <property type="entry name" value="MetalPrtase_cat_dom_sf_prd"/>
</dbReference>
<dbReference type="SUPFAM" id="SSF55486">
    <property type="entry name" value="Metalloproteases ('zincins'), catalytic domain"/>
    <property type="match status" value="1"/>
</dbReference>
<evidence type="ECO:0000256" key="3">
    <source>
        <dbReference type="ARBA" id="ARBA00022723"/>
    </source>
</evidence>
<dbReference type="KEGG" id="het:BBW65_03795"/>
<dbReference type="GO" id="GO:0006364">
    <property type="term" value="P:rRNA processing"/>
    <property type="evidence" value="ECO:0007669"/>
    <property type="project" value="UniProtKB-UniRule"/>
</dbReference>
<protein>
    <recommendedName>
        <fullName evidence="7">Endoribonuclease YbeY</fullName>
        <ecNumber evidence="7">3.1.-.-</ecNumber>
    </recommendedName>
</protein>
<gene>
    <name evidence="7" type="primary">ybeY</name>
    <name evidence="8" type="ORF">BBW65_03795</name>
</gene>
<dbReference type="PROSITE" id="PS01306">
    <property type="entry name" value="UPF0054"/>
    <property type="match status" value="1"/>
</dbReference>
<dbReference type="EMBL" id="CP016503">
    <property type="protein sequence ID" value="ANV97973.1"/>
    <property type="molecule type" value="Genomic_DNA"/>
</dbReference>
<feature type="binding site" evidence="7">
    <location>
        <position position="102"/>
    </location>
    <ligand>
        <name>Zn(2+)</name>
        <dbReference type="ChEBI" id="CHEBI:29105"/>
        <note>catalytic</note>
    </ligand>
</feature>
<dbReference type="Pfam" id="PF02130">
    <property type="entry name" value="YbeY"/>
    <property type="match status" value="1"/>
</dbReference>
<dbReference type="GO" id="GO:0004222">
    <property type="term" value="F:metalloendopeptidase activity"/>
    <property type="evidence" value="ECO:0007669"/>
    <property type="project" value="InterPro"/>
</dbReference>
<keyword evidence="3 7" id="KW-0479">Metal-binding</keyword>
<sequence length="137" mass="15663">MVYFENRSALECEEIDWGALCDCQKDIEVLILGDEEMSHFNQTYRNKEGITDVLSFPYEQDVPNLPLGSIVMSATLIAKKAQEYGHSIEDEIRLLFIHGFLHLLGYDHEVDYGEHRAKEEEMIVSLGLPSSLIVRNS</sequence>
<evidence type="ECO:0000256" key="4">
    <source>
        <dbReference type="ARBA" id="ARBA00022759"/>
    </source>
</evidence>
<evidence type="ECO:0000256" key="2">
    <source>
        <dbReference type="ARBA" id="ARBA00022722"/>
    </source>
</evidence>
<keyword evidence="6 7" id="KW-0862">Zinc</keyword>
<dbReference type="InterPro" id="IPR020549">
    <property type="entry name" value="YbeY_CS"/>
</dbReference>
<dbReference type="AlphaFoldDB" id="A0A1B1U5C6"/>
<comment type="function">
    <text evidence="7">Single strand-specific metallo-endoribonuclease involved in late-stage 70S ribosome quality control and in maturation of the 3' terminus of the 16S rRNA.</text>
</comment>
<proteinExistence type="inferred from homology"/>